<dbReference type="PANTHER" id="PTHR24149:SF14">
    <property type="entry name" value="ANKYRIN REPEAT DOMAIN 12"/>
    <property type="match status" value="1"/>
</dbReference>
<feature type="compositionally biased region" description="Basic and acidic residues" evidence="2">
    <location>
        <begin position="58"/>
        <end position="71"/>
    </location>
</feature>
<feature type="region of interest" description="Disordered" evidence="2">
    <location>
        <begin position="488"/>
        <end position="581"/>
    </location>
</feature>
<protein>
    <submittedName>
        <fullName evidence="6">Uncharacterized protein</fullName>
    </submittedName>
</protein>
<accession>A0A5N6K4A5</accession>
<evidence type="ECO:0000259" key="5">
    <source>
        <dbReference type="Pfam" id="PF24521"/>
    </source>
</evidence>
<dbReference type="SMART" id="SM00248">
    <property type="entry name" value="ANK"/>
    <property type="match status" value="5"/>
</dbReference>
<feature type="compositionally biased region" description="Polar residues" evidence="2">
    <location>
        <begin position="345"/>
        <end position="354"/>
    </location>
</feature>
<feature type="compositionally biased region" description="Basic and acidic residues" evidence="2">
    <location>
        <begin position="986"/>
        <end position="995"/>
    </location>
</feature>
<feature type="compositionally biased region" description="Polar residues" evidence="2">
    <location>
        <begin position="870"/>
        <end position="879"/>
    </location>
</feature>
<evidence type="ECO:0000313" key="6">
    <source>
        <dbReference type="EMBL" id="KAB8297208.1"/>
    </source>
</evidence>
<evidence type="ECO:0000259" key="4">
    <source>
        <dbReference type="Pfam" id="PF24513"/>
    </source>
</evidence>
<feature type="repeat" description="ANK" evidence="1">
    <location>
        <begin position="461"/>
        <end position="493"/>
    </location>
</feature>
<feature type="domain" description="KRIT1 ARM-repeats" evidence="5">
    <location>
        <begin position="571"/>
        <end position="717"/>
    </location>
</feature>
<keyword evidence="3" id="KW-0472">Membrane</keyword>
<dbReference type="GO" id="GO:0005654">
    <property type="term" value="C:nucleoplasm"/>
    <property type="evidence" value="ECO:0007669"/>
    <property type="project" value="TreeGrafter"/>
</dbReference>
<feature type="compositionally biased region" description="Basic and acidic residues" evidence="2">
    <location>
        <begin position="251"/>
        <end position="282"/>
    </location>
</feature>
<feature type="compositionally biased region" description="Polar residues" evidence="2">
    <location>
        <begin position="1431"/>
        <end position="1446"/>
    </location>
</feature>
<evidence type="ECO:0000313" key="7">
    <source>
        <dbReference type="Proteomes" id="UP000326757"/>
    </source>
</evidence>
<feature type="compositionally biased region" description="Basic and acidic residues" evidence="2">
    <location>
        <begin position="508"/>
        <end position="527"/>
    </location>
</feature>
<dbReference type="Pfam" id="PF24513">
    <property type="entry name" value="DUF7593"/>
    <property type="match status" value="1"/>
</dbReference>
<feature type="region of interest" description="Disordered" evidence="2">
    <location>
        <begin position="1431"/>
        <end position="1479"/>
    </location>
</feature>
<feature type="compositionally biased region" description="Polar residues" evidence="2">
    <location>
        <begin position="550"/>
        <end position="567"/>
    </location>
</feature>
<feature type="compositionally biased region" description="Basic and acidic residues" evidence="2">
    <location>
        <begin position="306"/>
        <end position="315"/>
    </location>
</feature>
<dbReference type="InterPro" id="IPR056015">
    <property type="entry name" value="DUF7593"/>
</dbReference>
<feature type="region of interest" description="Disordered" evidence="2">
    <location>
        <begin position="58"/>
        <end position="384"/>
    </location>
</feature>
<dbReference type="PANTHER" id="PTHR24149">
    <property type="entry name" value="ANKYRIN REPEAT DOMAIN-CONTAINING PROTEIN 12"/>
    <property type="match status" value="1"/>
</dbReference>
<feature type="compositionally biased region" description="Low complexity" evidence="2">
    <location>
        <begin position="719"/>
        <end position="729"/>
    </location>
</feature>
<sequence>MFLTKPLSTTRGLSRWFVAIISILTQWVTVILVSFLASPNIQDALQDAATHSLDVMDTQDHEGSTATRHGDLPTSLIARKDKPNSNSTTTIIKSSSSPSGKKYSPQVIVTESEITMDADMPDAPLEDIDVKSDSEAETIVLPGKDGHSPSKTRRSIKHEDKSDDDDISKPSDSRKRETSSLEAPSQNENHLGRRKRRLLEVDSSESSKSHPSKRKSSNLQDKRHSSLPKFIAQELGISKSPSPSPPSGISDKAKSVDRAFPRDKQNTSDSGDDHVDHEDRKPALNGIQSKENNLTLDINAETTPEVTKERSESPHHGRSHKRSNSTQFPSKSAHGLSHKKRPTPLQYSEYQSDDSSASGRSHPRSSRPRQRATIGDSTMSPATLHTHKKRVDFSGATPLLNFVRKDNSQGVIEELTRHPEDLNLGDNALNTPLHAASLAGYVKIVRILLVQGCNVDTVNKIGDTPLHDAIENGHVEVVKMLLEHGANPRKAKKAGGDEPSDLAAAYDGDDKTREELQKLIDEAKTKSDASGNTHLGDQTTEEGADHDSYSRQSPRPSPTSEYPSGSSRMRARSNKTTDQDLYRDLSKVDMLREACQNGDHGNINKWLDINQSRKDAKSLLIAAKAGDEVAVQLLLLGLGNFDRDPEPLKGEDPRWSTPMLCAIHKGHIAVIRCLLSSTKDFDPTRRWQNKTYYEIAQERERGGHNYEIVVETLKNAFYSKPAKSSPSKSRSPKLHREADRGRDSKRPARAARDRSSPSRKRSPSKAMDTSTDQPKGQHGNSSSLRQSHNAQNQARRGPGRPRKEENNASHPPSDTESIPLGPPKRKLQTPKVAEPDAAAVSSENEPTKPRRKLVSGKELKGERDKRRGSIISNVSTTSVPDRRGVEELKDADGKHRNTSIARPSEPTDEDQMPRPSNTEASLDKGERNDKIKGTKRDNSRDRLASIRSDKSPIKRQRQSTTPPRASTTDIITTVEVDSAPSKRRKLEGSSKHLPVEEDTSNSNTDYSPSNLDTTSSQDTPASKASKDNTSKMLSKGIGESEARFNRESEEAHKIELANSIDLERKKQAKLAREARDAQKVVEAKQQARDARESKEAKEAKEVEAKEKKAREKEAEAQEAQEAKEAQEKLAMEEENAKREQEEEDRKARQAQEDRDRAEQQRRLYDEQKRIDREKLEQNRAAAQERERLEKARQAREKEVERLSKLPLLLREFDQLQQAETPRIASLPKFRSIKGYRYDTIIPDATGHPSAREQWMLNTDIALLLGEKDLELSRYTAWERVRLGMDMKESIWPLVLAKYSCGLTLDAGGGPPYVPEENAKSLFLGLDLFFVKVSEFMFIVPNFPHLRGLEMAVEYHELVPLGTPPVNKFEQDSDYDPRHPFWPAPQRYLDGALVTRWKFETKTSTKPFPEPKVPRRDFSRLICNEKDLTRSQRLFNSGPNYQESPQGNRPDDHDQDVGITPPHSDRSRSLNEEAVSQESFAEPTHLLHHPELPNGGPSVPNGLMRHEANTLV</sequence>
<keyword evidence="1" id="KW-0040">ANK repeat</keyword>
<feature type="transmembrane region" description="Helical" evidence="3">
    <location>
        <begin position="12"/>
        <end position="37"/>
    </location>
</feature>
<comment type="caution">
    <text evidence="6">The sequence shown here is derived from an EMBL/GenBank/DDBJ whole genome shotgun (WGS) entry which is preliminary data.</text>
</comment>
<name>A0A5N6K4A5_MONLA</name>
<feature type="compositionally biased region" description="Basic and acidic residues" evidence="2">
    <location>
        <begin position="157"/>
        <end position="179"/>
    </location>
</feature>
<dbReference type="EMBL" id="VIGI01000008">
    <property type="protein sequence ID" value="KAB8297208.1"/>
    <property type="molecule type" value="Genomic_DNA"/>
</dbReference>
<gene>
    <name evidence="6" type="ORF">EYC80_002582</name>
</gene>
<feature type="compositionally biased region" description="Basic and acidic residues" evidence="2">
    <location>
        <begin position="1038"/>
        <end position="1189"/>
    </location>
</feature>
<feature type="compositionally biased region" description="Polar residues" evidence="2">
    <location>
        <begin position="767"/>
        <end position="794"/>
    </location>
</feature>
<dbReference type="PROSITE" id="PS50088">
    <property type="entry name" value="ANK_REPEAT"/>
    <property type="match status" value="2"/>
</dbReference>
<dbReference type="InterPro" id="IPR053210">
    <property type="entry name" value="ANKRD12"/>
</dbReference>
<dbReference type="PROSITE" id="PS50297">
    <property type="entry name" value="ANK_REP_REGION"/>
    <property type="match status" value="2"/>
</dbReference>
<feature type="compositionally biased region" description="Polar residues" evidence="2">
    <location>
        <begin position="528"/>
        <end position="538"/>
    </location>
</feature>
<feature type="compositionally biased region" description="Basic residues" evidence="2">
    <location>
        <begin position="361"/>
        <end position="370"/>
    </location>
</feature>
<feature type="compositionally biased region" description="Basic and acidic residues" evidence="2">
    <location>
        <begin position="921"/>
        <end position="952"/>
    </location>
</feature>
<dbReference type="Pfam" id="PF12796">
    <property type="entry name" value="Ank_2"/>
    <property type="match status" value="1"/>
</dbReference>
<feature type="compositionally biased region" description="Polar residues" evidence="2">
    <location>
        <begin position="286"/>
        <end position="305"/>
    </location>
</feature>
<evidence type="ECO:0000256" key="3">
    <source>
        <dbReference type="SAM" id="Phobius"/>
    </source>
</evidence>
<keyword evidence="3" id="KW-0812">Transmembrane</keyword>
<proteinExistence type="predicted"/>
<feature type="domain" description="DUF7593" evidence="4">
    <location>
        <begin position="1201"/>
        <end position="1344"/>
    </location>
</feature>
<feature type="compositionally biased region" description="Basic and acidic residues" evidence="2">
    <location>
        <begin position="734"/>
        <end position="756"/>
    </location>
</feature>
<dbReference type="InterPro" id="IPR036770">
    <property type="entry name" value="Ankyrin_rpt-contain_sf"/>
</dbReference>
<keyword evidence="7" id="KW-1185">Reference proteome</keyword>
<feature type="repeat" description="ANK" evidence="1">
    <location>
        <begin position="428"/>
        <end position="460"/>
    </location>
</feature>
<feature type="compositionally biased region" description="Basic and acidic residues" evidence="2">
    <location>
        <begin position="855"/>
        <end position="867"/>
    </location>
</feature>
<reference evidence="6 7" key="1">
    <citation type="submission" date="2019-06" db="EMBL/GenBank/DDBJ databases">
        <title>Genome Sequence of the Brown Rot Fungal Pathogen Monilinia laxa.</title>
        <authorList>
            <person name="De Miccolis Angelini R.M."/>
            <person name="Landi L."/>
            <person name="Abate D."/>
            <person name="Pollastro S."/>
            <person name="Romanazzi G."/>
            <person name="Faretra F."/>
        </authorList>
    </citation>
    <scope>NUCLEOTIDE SEQUENCE [LARGE SCALE GENOMIC DNA]</scope>
    <source>
        <strain evidence="6 7">Mlax316</strain>
    </source>
</reference>
<feature type="compositionally biased region" description="Polar residues" evidence="2">
    <location>
        <begin position="958"/>
        <end position="971"/>
    </location>
</feature>
<dbReference type="Gene3D" id="1.25.40.20">
    <property type="entry name" value="Ankyrin repeat-containing domain"/>
    <property type="match status" value="1"/>
</dbReference>
<feature type="compositionally biased region" description="Acidic residues" evidence="2">
    <location>
        <begin position="114"/>
        <end position="127"/>
    </location>
</feature>
<dbReference type="InterPro" id="IPR002110">
    <property type="entry name" value="Ankyrin_rpt"/>
</dbReference>
<feature type="compositionally biased region" description="Low complexity" evidence="2">
    <location>
        <begin position="84"/>
        <end position="105"/>
    </location>
</feature>
<dbReference type="Pfam" id="PF24521">
    <property type="entry name" value="Ank_KRIT1"/>
    <property type="match status" value="1"/>
</dbReference>
<keyword evidence="3" id="KW-1133">Transmembrane helix</keyword>
<dbReference type="Proteomes" id="UP000326757">
    <property type="component" value="Unassembled WGS sequence"/>
</dbReference>
<feature type="region of interest" description="Disordered" evidence="2">
    <location>
        <begin position="719"/>
        <end position="1189"/>
    </location>
</feature>
<dbReference type="InterPro" id="IPR056485">
    <property type="entry name" value="ARM_KRIT1"/>
</dbReference>
<dbReference type="SUPFAM" id="SSF48403">
    <property type="entry name" value="Ankyrin repeat"/>
    <property type="match status" value="1"/>
</dbReference>
<evidence type="ECO:0000256" key="1">
    <source>
        <dbReference type="PROSITE-ProRule" id="PRU00023"/>
    </source>
</evidence>
<organism evidence="6 7">
    <name type="scientific">Monilinia laxa</name>
    <name type="common">Brown rot fungus</name>
    <name type="synonym">Sclerotinia laxa</name>
    <dbReference type="NCBI Taxonomy" id="61186"/>
    <lineage>
        <taxon>Eukaryota</taxon>
        <taxon>Fungi</taxon>
        <taxon>Dikarya</taxon>
        <taxon>Ascomycota</taxon>
        <taxon>Pezizomycotina</taxon>
        <taxon>Leotiomycetes</taxon>
        <taxon>Helotiales</taxon>
        <taxon>Sclerotiniaceae</taxon>
        <taxon>Monilinia</taxon>
    </lineage>
</organism>
<feature type="compositionally biased region" description="Basic and acidic residues" evidence="2">
    <location>
        <begin position="880"/>
        <end position="895"/>
    </location>
</feature>
<feature type="compositionally biased region" description="Polar residues" evidence="2">
    <location>
        <begin position="180"/>
        <end position="189"/>
    </location>
</feature>
<evidence type="ECO:0000256" key="2">
    <source>
        <dbReference type="SAM" id="MobiDB-lite"/>
    </source>
</evidence>
<dbReference type="OrthoDB" id="194358at2759"/>
<feature type="compositionally biased region" description="Polar residues" evidence="2">
    <location>
        <begin position="1000"/>
        <end position="1022"/>
    </location>
</feature>